<evidence type="ECO:0000313" key="3">
    <source>
        <dbReference type="Proteomes" id="UP001465755"/>
    </source>
</evidence>
<accession>A0AAW1PER8</accession>
<name>A0AAW1PER8_9CHLO</name>
<reference evidence="2 3" key="1">
    <citation type="journal article" date="2024" name="Nat. Commun.">
        <title>Phylogenomics reveals the evolutionary origins of lichenization in chlorophyte algae.</title>
        <authorList>
            <person name="Puginier C."/>
            <person name="Libourel C."/>
            <person name="Otte J."/>
            <person name="Skaloud P."/>
            <person name="Haon M."/>
            <person name="Grisel S."/>
            <person name="Petersen M."/>
            <person name="Berrin J.G."/>
            <person name="Delaux P.M."/>
            <person name="Dal Grande F."/>
            <person name="Keller J."/>
        </authorList>
    </citation>
    <scope>NUCLEOTIDE SEQUENCE [LARGE SCALE GENOMIC DNA]</scope>
    <source>
        <strain evidence="2 3">SAG 2036</strain>
    </source>
</reference>
<keyword evidence="3" id="KW-1185">Reference proteome</keyword>
<comment type="caution">
    <text evidence="2">The sequence shown here is derived from an EMBL/GenBank/DDBJ whole genome shotgun (WGS) entry which is preliminary data.</text>
</comment>
<gene>
    <name evidence="2" type="ORF">WJX73_009965</name>
</gene>
<protein>
    <submittedName>
        <fullName evidence="2">Uncharacterized protein</fullName>
    </submittedName>
</protein>
<dbReference type="EMBL" id="JALJOQ010000025">
    <property type="protein sequence ID" value="KAK9808305.1"/>
    <property type="molecule type" value="Genomic_DNA"/>
</dbReference>
<feature type="compositionally biased region" description="Low complexity" evidence="1">
    <location>
        <begin position="275"/>
        <end position="289"/>
    </location>
</feature>
<feature type="region of interest" description="Disordered" evidence="1">
    <location>
        <begin position="275"/>
        <end position="298"/>
    </location>
</feature>
<evidence type="ECO:0000256" key="1">
    <source>
        <dbReference type="SAM" id="MobiDB-lite"/>
    </source>
</evidence>
<proteinExistence type="predicted"/>
<sequence>MATRDSLSTATDQFSYQDPLLADMQHLMARAKLPSYLHRLHRSVIDLRAGVTGQDDYSHGPALLQHLMETQGACWKLTQMSLDPSLPKADVHAQMKAFVALMRAGLSRCNLQSFTHGTLGLLGYNGRFDTQMVLRSHRASVDYMQLSMEQLAGLAEIGNTLFQQLRVLRAQRNSLAEPFMQAMRPSDISASQLGAFGAADPLQLSNFAGVVDDLVSVRNAEMQALSTALHRLSLDSWCSDEQYLRLHCRRDDDPCLPSVFLKMVVLVDAWNKPSTPRAPSLPSSSSHHASSQRHGSYGQAASLEVPGAHSTDQSAIDVMVNDFLVDDTPETSADLDDSFKPTPQKEAELACKRIGESSYQALPWSRSGT</sequence>
<dbReference type="Proteomes" id="UP001465755">
    <property type="component" value="Unassembled WGS sequence"/>
</dbReference>
<dbReference type="AlphaFoldDB" id="A0AAW1PER8"/>
<evidence type="ECO:0000313" key="2">
    <source>
        <dbReference type="EMBL" id="KAK9808305.1"/>
    </source>
</evidence>
<organism evidence="2 3">
    <name type="scientific">Symbiochloris irregularis</name>
    <dbReference type="NCBI Taxonomy" id="706552"/>
    <lineage>
        <taxon>Eukaryota</taxon>
        <taxon>Viridiplantae</taxon>
        <taxon>Chlorophyta</taxon>
        <taxon>core chlorophytes</taxon>
        <taxon>Trebouxiophyceae</taxon>
        <taxon>Trebouxiales</taxon>
        <taxon>Trebouxiaceae</taxon>
        <taxon>Symbiochloris</taxon>
    </lineage>
</organism>